<comment type="similarity">
    <text evidence="1 5">Belongs to the transferase hexapeptide repeat family.</text>
</comment>
<dbReference type="InterPro" id="IPR001451">
    <property type="entry name" value="Hexapep"/>
</dbReference>
<accession>A0A1K1MVR0</accession>
<evidence type="ECO:0000256" key="1">
    <source>
        <dbReference type="ARBA" id="ARBA00007274"/>
    </source>
</evidence>
<dbReference type="InterPro" id="IPR039369">
    <property type="entry name" value="LacA-like"/>
</dbReference>
<dbReference type="EC" id="2.3.1.-" evidence="5"/>
<keyword evidence="2 5" id="KW-0808">Transferase</keyword>
<organism evidence="8 9">
    <name type="scientific">Ruminococcus flavefaciens</name>
    <dbReference type="NCBI Taxonomy" id="1265"/>
    <lineage>
        <taxon>Bacteria</taxon>
        <taxon>Bacillati</taxon>
        <taxon>Bacillota</taxon>
        <taxon>Clostridia</taxon>
        <taxon>Eubacteriales</taxon>
        <taxon>Oscillospiraceae</taxon>
        <taxon>Ruminococcus</taxon>
    </lineage>
</organism>
<dbReference type="SUPFAM" id="SSF51161">
    <property type="entry name" value="Trimeric LpxA-like enzymes"/>
    <property type="match status" value="1"/>
</dbReference>
<keyword evidence="3" id="KW-0677">Repeat</keyword>
<dbReference type="PANTHER" id="PTHR43017:SF1">
    <property type="entry name" value="ACETYLTRANSFERASE YJL218W-RELATED"/>
    <property type="match status" value="1"/>
</dbReference>
<dbReference type="CDD" id="cd03357">
    <property type="entry name" value="LbH_MAT_GAT"/>
    <property type="match status" value="1"/>
</dbReference>
<feature type="compositionally biased region" description="Basic and acidic residues" evidence="6">
    <location>
        <begin position="192"/>
        <end position="225"/>
    </location>
</feature>
<evidence type="ECO:0000259" key="7">
    <source>
        <dbReference type="SMART" id="SM01266"/>
    </source>
</evidence>
<dbReference type="SMART" id="SM01266">
    <property type="entry name" value="Mac"/>
    <property type="match status" value="1"/>
</dbReference>
<gene>
    <name evidence="8" type="ORF">SAMN02910280_1428</name>
</gene>
<feature type="domain" description="Maltose/galactoside acetyltransferase" evidence="7">
    <location>
        <begin position="4"/>
        <end position="58"/>
    </location>
</feature>
<dbReference type="GO" id="GO:0008870">
    <property type="term" value="F:galactoside O-acetyltransferase activity"/>
    <property type="evidence" value="ECO:0007669"/>
    <property type="project" value="TreeGrafter"/>
</dbReference>
<dbReference type="FunFam" id="2.160.10.10:FF:000008">
    <property type="entry name" value="Maltose O-acetyltransferase"/>
    <property type="match status" value="1"/>
</dbReference>
<dbReference type="RefSeq" id="WP_072299772.1">
    <property type="nucleotide sequence ID" value="NZ_FPIP01000003.1"/>
</dbReference>
<evidence type="ECO:0000256" key="4">
    <source>
        <dbReference type="ARBA" id="ARBA00023315"/>
    </source>
</evidence>
<protein>
    <recommendedName>
        <fullName evidence="5">Acetyltransferase</fullName>
        <ecNumber evidence="5">2.3.1.-</ecNumber>
    </recommendedName>
</protein>
<dbReference type="InterPro" id="IPR024688">
    <property type="entry name" value="Mac_dom"/>
</dbReference>
<evidence type="ECO:0000256" key="2">
    <source>
        <dbReference type="ARBA" id="ARBA00022679"/>
    </source>
</evidence>
<name>A0A1K1MVR0_RUMFL</name>
<evidence type="ECO:0000256" key="3">
    <source>
        <dbReference type="ARBA" id="ARBA00022737"/>
    </source>
</evidence>
<proteinExistence type="inferred from homology"/>
<dbReference type="InterPro" id="IPR011004">
    <property type="entry name" value="Trimer_LpxA-like_sf"/>
</dbReference>
<dbReference type="Proteomes" id="UP000183461">
    <property type="component" value="Unassembled WGS sequence"/>
</dbReference>
<dbReference type="Pfam" id="PF00132">
    <property type="entry name" value="Hexapep"/>
    <property type="match status" value="1"/>
</dbReference>
<dbReference type="PANTHER" id="PTHR43017">
    <property type="entry name" value="GALACTOSIDE O-ACETYLTRANSFERASE"/>
    <property type="match status" value="1"/>
</dbReference>
<dbReference type="Gene3D" id="2.160.10.10">
    <property type="entry name" value="Hexapeptide repeat proteins"/>
    <property type="match status" value="1"/>
</dbReference>
<dbReference type="EMBL" id="FPIP01000003">
    <property type="protein sequence ID" value="SFW27248.1"/>
    <property type="molecule type" value="Genomic_DNA"/>
</dbReference>
<evidence type="ECO:0000256" key="6">
    <source>
        <dbReference type="SAM" id="MobiDB-lite"/>
    </source>
</evidence>
<evidence type="ECO:0000313" key="8">
    <source>
        <dbReference type="EMBL" id="SFW27248.1"/>
    </source>
</evidence>
<reference evidence="8 9" key="1">
    <citation type="submission" date="2016-11" db="EMBL/GenBank/DDBJ databases">
        <authorList>
            <person name="Jaros S."/>
            <person name="Januszkiewicz K."/>
            <person name="Wedrychowicz H."/>
        </authorList>
    </citation>
    <scope>NUCLEOTIDE SEQUENCE [LARGE SCALE GENOMIC DNA]</scope>
    <source>
        <strain evidence="8 9">YL228</strain>
    </source>
</reference>
<dbReference type="AlphaFoldDB" id="A0A1K1MVR0"/>
<evidence type="ECO:0000313" key="9">
    <source>
        <dbReference type="Proteomes" id="UP000183461"/>
    </source>
</evidence>
<dbReference type="PROSITE" id="PS00101">
    <property type="entry name" value="HEXAPEP_TRANSFERASES"/>
    <property type="match status" value="1"/>
</dbReference>
<dbReference type="Pfam" id="PF12464">
    <property type="entry name" value="Mac"/>
    <property type="match status" value="1"/>
</dbReference>
<evidence type="ECO:0000256" key="5">
    <source>
        <dbReference type="RuleBase" id="RU367021"/>
    </source>
</evidence>
<feature type="region of interest" description="Disordered" evidence="6">
    <location>
        <begin position="189"/>
        <end position="225"/>
    </location>
</feature>
<dbReference type="InterPro" id="IPR018357">
    <property type="entry name" value="Hexapep_transf_CS"/>
</dbReference>
<sequence length="225" mass="24618">MTEKEKQQAGELYNSNDRELFNERIKAKKLCAEYNAVECNDFQKRERILDRLVALRGENTVIEPNFFCDYGYNIVIGDNFYANHNLVILDCADIEFGNNVFIGPNCGFYAAEHPIDANLRNQGLESAKPIKVGSNVWIGGGVTVIGGVTIGDNVVIGAGSVVTKDIPSNCVAVGNPCAPTKTLEPVGAAEAVAEKPAEKKPEPAEKKPAPEEKPKSRRIEIRRID</sequence>
<keyword evidence="4 5" id="KW-0012">Acyltransferase</keyword>